<keyword evidence="2" id="KW-1185">Reference proteome</keyword>
<proteinExistence type="predicted"/>
<evidence type="ECO:0000313" key="1">
    <source>
        <dbReference type="EMBL" id="SMD02668.1"/>
    </source>
</evidence>
<gene>
    <name evidence="1" type="ORF">SAMN02746065_12253</name>
</gene>
<reference evidence="1 2" key="1">
    <citation type="submission" date="2017-04" db="EMBL/GenBank/DDBJ databases">
        <authorList>
            <person name="Afonso C.L."/>
            <person name="Miller P.J."/>
            <person name="Scott M.A."/>
            <person name="Spackman E."/>
            <person name="Goraichik I."/>
            <person name="Dimitrov K.M."/>
            <person name="Suarez D.L."/>
            <person name="Swayne D.E."/>
        </authorList>
    </citation>
    <scope>NUCLEOTIDE SEQUENCE [LARGE SCALE GENOMIC DNA]</scope>
    <source>
        <strain evidence="1 2">DSM 3385</strain>
    </source>
</reference>
<dbReference type="EMBL" id="FWXY01000022">
    <property type="protein sequence ID" value="SMD02668.1"/>
    <property type="molecule type" value="Genomic_DNA"/>
</dbReference>
<evidence type="ECO:0000313" key="2">
    <source>
        <dbReference type="Proteomes" id="UP000192418"/>
    </source>
</evidence>
<protein>
    <submittedName>
        <fullName evidence="1">Uncharacterized protein</fullName>
    </submittedName>
</protein>
<sequence>METRSNFLIFSVNIRTIGMLHFPVYVFQKDIPISRENLIEKCKLLLKFYERCRIIDGKFGTIETIFIQLQWIYKKQARKTPESLAQGLLTYF</sequence>
<dbReference type="Proteomes" id="UP000192418">
    <property type="component" value="Unassembled WGS sequence"/>
</dbReference>
<name>A0A1W2E0U8_9BACT</name>
<dbReference type="RefSeq" id="WP_084071165.1">
    <property type="nucleotide sequence ID" value="NZ_FWXY01000022.1"/>
</dbReference>
<accession>A0A1W2E0U8</accession>
<dbReference type="STRING" id="1121400.SAMN02746065_12253"/>
<dbReference type="AlphaFoldDB" id="A0A1W2E0U8"/>
<organism evidence="1 2">
    <name type="scientific">Desulfocicer vacuolatum DSM 3385</name>
    <dbReference type="NCBI Taxonomy" id="1121400"/>
    <lineage>
        <taxon>Bacteria</taxon>
        <taxon>Pseudomonadati</taxon>
        <taxon>Thermodesulfobacteriota</taxon>
        <taxon>Desulfobacteria</taxon>
        <taxon>Desulfobacterales</taxon>
        <taxon>Desulfobacteraceae</taxon>
        <taxon>Desulfocicer</taxon>
    </lineage>
</organism>